<dbReference type="Gene3D" id="2.60.40.790">
    <property type="match status" value="1"/>
</dbReference>
<dbReference type="InterPro" id="IPR007052">
    <property type="entry name" value="CS_dom"/>
</dbReference>
<evidence type="ECO:0000313" key="4">
    <source>
        <dbReference type="WBParaSite" id="TREG1_68230.1"/>
    </source>
</evidence>
<dbReference type="PROSITE" id="PS51203">
    <property type="entry name" value="CS"/>
    <property type="match status" value="1"/>
</dbReference>
<proteinExistence type="inferred from homology"/>
<evidence type="ECO:0000259" key="2">
    <source>
        <dbReference type="PROSITE" id="PS51203"/>
    </source>
</evidence>
<dbReference type="GO" id="GO:0070286">
    <property type="term" value="P:axonemal dynein complex assembly"/>
    <property type="evidence" value="ECO:0007669"/>
    <property type="project" value="InterPro"/>
</dbReference>
<organism evidence="3 4">
    <name type="scientific">Trichobilharzia regenti</name>
    <name type="common">Nasal bird schistosome</name>
    <dbReference type="NCBI Taxonomy" id="157069"/>
    <lineage>
        <taxon>Eukaryota</taxon>
        <taxon>Metazoa</taxon>
        <taxon>Spiralia</taxon>
        <taxon>Lophotrochozoa</taxon>
        <taxon>Platyhelminthes</taxon>
        <taxon>Trematoda</taxon>
        <taxon>Digenea</taxon>
        <taxon>Strigeidida</taxon>
        <taxon>Schistosomatoidea</taxon>
        <taxon>Schistosomatidae</taxon>
        <taxon>Trichobilharzia</taxon>
    </lineage>
</organism>
<dbReference type="InterPro" id="IPR041442">
    <property type="entry name" value="PIH1D1/2/3_CS-like"/>
</dbReference>
<dbReference type="WBParaSite" id="TREG1_68230.1">
    <property type="protein sequence ID" value="TREG1_68230.1"/>
    <property type="gene ID" value="TREG1_68230"/>
</dbReference>
<evidence type="ECO:0000256" key="1">
    <source>
        <dbReference type="ARBA" id="ARBA00008511"/>
    </source>
</evidence>
<dbReference type="PANTHER" id="PTHR21083:SF0">
    <property type="entry name" value="DYNEIN AXONEMAL ASSEMBLY FACTOR 6"/>
    <property type="match status" value="1"/>
</dbReference>
<dbReference type="InterPro" id="IPR026697">
    <property type="entry name" value="DNAAF6"/>
</dbReference>
<reference evidence="4" key="2">
    <citation type="submission" date="2023-11" db="UniProtKB">
        <authorList>
            <consortium name="WormBaseParasite"/>
        </authorList>
    </citation>
    <scope>IDENTIFICATION</scope>
</reference>
<name>A0AA85K5I8_TRIRE</name>
<dbReference type="GO" id="GO:0045505">
    <property type="term" value="F:dynein intermediate chain binding"/>
    <property type="evidence" value="ECO:0007669"/>
    <property type="project" value="TreeGrafter"/>
</dbReference>
<dbReference type="SUPFAM" id="SSF49764">
    <property type="entry name" value="HSP20-like chaperones"/>
    <property type="match status" value="1"/>
</dbReference>
<accession>A0AA85K5I8</accession>
<dbReference type="Proteomes" id="UP000050795">
    <property type="component" value="Unassembled WGS sequence"/>
</dbReference>
<sequence length="72" mass="8443">MVIKITLPDTQLSSINLDVKETFLDLRAPKYKLGLYLPNPVDPDSSKAEWNEDKEILEVTLRNKREYDFMNE</sequence>
<feature type="domain" description="CS" evidence="2">
    <location>
        <begin position="1"/>
        <end position="72"/>
    </location>
</feature>
<protein>
    <submittedName>
        <fullName evidence="4">CS domain-containing protein</fullName>
    </submittedName>
</protein>
<dbReference type="AlphaFoldDB" id="A0AA85K5I8"/>
<comment type="similarity">
    <text evidence="1">Belongs to the PIH1 family.</text>
</comment>
<dbReference type="InterPro" id="IPR008978">
    <property type="entry name" value="HSP20-like_chaperone"/>
</dbReference>
<dbReference type="Pfam" id="PF18201">
    <property type="entry name" value="PIH1_CS"/>
    <property type="match status" value="1"/>
</dbReference>
<keyword evidence="3" id="KW-1185">Reference proteome</keyword>
<dbReference type="GO" id="GO:0005737">
    <property type="term" value="C:cytoplasm"/>
    <property type="evidence" value="ECO:0007669"/>
    <property type="project" value="TreeGrafter"/>
</dbReference>
<evidence type="ECO:0000313" key="3">
    <source>
        <dbReference type="Proteomes" id="UP000050795"/>
    </source>
</evidence>
<dbReference type="PANTHER" id="PTHR21083">
    <property type="entry name" value="TWISTER"/>
    <property type="match status" value="1"/>
</dbReference>
<reference evidence="3" key="1">
    <citation type="submission" date="2022-06" db="EMBL/GenBank/DDBJ databases">
        <authorList>
            <person name="Berger JAMES D."/>
            <person name="Berger JAMES D."/>
        </authorList>
    </citation>
    <scope>NUCLEOTIDE SEQUENCE [LARGE SCALE GENOMIC DNA]</scope>
</reference>
<dbReference type="GO" id="GO:0051087">
    <property type="term" value="F:protein-folding chaperone binding"/>
    <property type="evidence" value="ECO:0007669"/>
    <property type="project" value="InterPro"/>
</dbReference>